<dbReference type="InterPro" id="IPR037066">
    <property type="entry name" value="Plug_dom_sf"/>
</dbReference>
<dbReference type="PANTHER" id="PTHR32552">
    <property type="entry name" value="FERRICHROME IRON RECEPTOR-RELATED"/>
    <property type="match status" value="1"/>
</dbReference>
<keyword evidence="7" id="KW-0408">Iron</keyword>
<dbReference type="GO" id="GO:0009279">
    <property type="term" value="C:cell outer membrane"/>
    <property type="evidence" value="ECO:0007669"/>
    <property type="project" value="UniProtKB-SubCell"/>
</dbReference>
<dbReference type="STRING" id="1465490.SAMN05444277_109117"/>
<keyword evidence="6 13" id="KW-0732">Signal</keyword>
<reference evidence="15 16" key="1">
    <citation type="submission" date="2016-10" db="EMBL/GenBank/DDBJ databases">
        <authorList>
            <person name="de Groot N.N."/>
        </authorList>
    </citation>
    <scope>NUCLEOTIDE SEQUENCE [LARGE SCALE GENOMIC DNA]</scope>
    <source>
        <strain evidence="15 16">DSM 28286</strain>
    </source>
</reference>
<keyword evidence="3 11" id="KW-1134">Transmembrane beta strand</keyword>
<dbReference type="Gene3D" id="2.40.170.20">
    <property type="entry name" value="TonB-dependent receptor, beta-barrel domain"/>
    <property type="match status" value="1"/>
</dbReference>
<dbReference type="PANTHER" id="PTHR32552:SF68">
    <property type="entry name" value="FERRICHROME OUTER MEMBRANE TRANSPORTER_PHAGE RECEPTOR"/>
    <property type="match status" value="1"/>
</dbReference>
<dbReference type="Gene3D" id="2.170.130.10">
    <property type="entry name" value="TonB-dependent receptor, plug domain"/>
    <property type="match status" value="1"/>
</dbReference>
<dbReference type="Pfam" id="PF07715">
    <property type="entry name" value="Plug"/>
    <property type="match status" value="1"/>
</dbReference>
<dbReference type="InterPro" id="IPR036942">
    <property type="entry name" value="Beta-barrel_TonB_sf"/>
</dbReference>
<dbReference type="AlphaFoldDB" id="A0A1I5XQU4"/>
<keyword evidence="10 11" id="KW-0998">Cell outer membrane</keyword>
<evidence type="ECO:0000256" key="9">
    <source>
        <dbReference type="ARBA" id="ARBA00023136"/>
    </source>
</evidence>
<keyword evidence="16" id="KW-1185">Reference proteome</keyword>
<feature type="region of interest" description="Disordered" evidence="12">
    <location>
        <begin position="329"/>
        <end position="348"/>
    </location>
</feature>
<feature type="chain" id="PRO_5011762627" evidence="13">
    <location>
        <begin position="22"/>
        <end position="784"/>
    </location>
</feature>
<sequence>MKKILGTVAFLNILFATSAQNISGTVTDKNNSPLNGSTVIVSTKNFRQSRLTNESGSFNFSNLDPSLKYKLVIEYVGKQTFDTITTAQQNTMLNIILDEAAAYLEPLEVRAVRASDKAPFTKTNISKDEIAKINLGQDLPFILNQTPSVTTTTDAGNGVGYTGIRIRGTDATRINVTLNGIPFNDAESLGSFFVDLPDFVSSANSIQIQRGVGTSTNGSGAFGGTINISTNEVNKKAYAESDNSFGSFNTWKNTIRLGSGLLGNHFTLDARLSRITSDGYINRASSKLTSFYTSAAYIGNKNSLRLNIFSGKEKTYQAWNGVPQDSLKTNRRYNSAGTEKPGSPYNNETDNYTQKHYQLFYDHSFSSKLKFNTAFFLVRGKGYYEEYKAGENLGDYGLSDTVVTDLIRQRWLDNYFYGQILSLQYKTQNDELTIGGSWNIYDGKHYGKITWSEAKVPNDYRYYNLPARKTDENIYVKWMHSINTKWNTFADVQYRYVMHNMQGFEDNHNLFIKRKFNFINPKAGINYSYNGWNAYLSYALAHKEPNRDDFEASLQQQPTAETLHDFEAAIERKKNKYNLSATFYYMLYKNQLVQTGQINDVGSYTRINVPNSYRAGVELQGGVAINSWLNAGGNITFSSNKIKRFTEYIDDWDNGGQKAVEHSNTNISFSPNTIAAATVTFIPLKNMQLNFVSKYVGKQYMDNAQNENRKLNDYFTEDFRLNYTLYKRLFNQIDFIVAVNNIFNKLYEPNGYTYPYMYDGGLINDNYYYPAAGTNFMIGLNIKL</sequence>
<dbReference type="SUPFAM" id="SSF49464">
    <property type="entry name" value="Carboxypeptidase regulatory domain-like"/>
    <property type="match status" value="1"/>
</dbReference>
<accession>A0A1I5XQU4</accession>
<keyword evidence="8" id="KW-0406">Ion transport</keyword>
<dbReference type="OrthoDB" id="9761152at2"/>
<keyword evidence="2 11" id="KW-0813">Transport</keyword>
<keyword evidence="4" id="KW-0410">Iron transport</keyword>
<evidence type="ECO:0000256" key="5">
    <source>
        <dbReference type="ARBA" id="ARBA00022692"/>
    </source>
</evidence>
<dbReference type="InterPro" id="IPR039426">
    <property type="entry name" value="TonB-dep_rcpt-like"/>
</dbReference>
<feature type="domain" description="TonB-dependent receptor plug" evidence="14">
    <location>
        <begin position="117"/>
        <end position="225"/>
    </location>
</feature>
<comment type="similarity">
    <text evidence="11">Belongs to the TonB-dependent receptor family.</text>
</comment>
<dbReference type="Pfam" id="PF13620">
    <property type="entry name" value="CarboxypepD_reg"/>
    <property type="match status" value="1"/>
</dbReference>
<evidence type="ECO:0000256" key="4">
    <source>
        <dbReference type="ARBA" id="ARBA00022496"/>
    </source>
</evidence>
<evidence type="ECO:0000256" key="6">
    <source>
        <dbReference type="ARBA" id="ARBA00022729"/>
    </source>
</evidence>
<dbReference type="RefSeq" id="WP_090660103.1">
    <property type="nucleotide sequence ID" value="NZ_FOXQ01000009.1"/>
</dbReference>
<evidence type="ECO:0000259" key="14">
    <source>
        <dbReference type="Pfam" id="PF07715"/>
    </source>
</evidence>
<evidence type="ECO:0000313" key="16">
    <source>
        <dbReference type="Proteomes" id="UP000199031"/>
    </source>
</evidence>
<evidence type="ECO:0000256" key="13">
    <source>
        <dbReference type="SAM" id="SignalP"/>
    </source>
</evidence>
<evidence type="ECO:0000256" key="12">
    <source>
        <dbReference type="SAM" id="MobiDB-lite"/>
    </source>
</evidence>
<protein>
    <submittedName>
        <fullName evidence="15">Iron complex outermembrane recepter protein</fullName>
    </submittedName>
</protein>
<feature type="signal peptide" evidence="13">
    <location>
        <begin position="1"/>
        <end position="21"/>
    </location>
</feature>
<gene>
    <name evidence="15" type="ORF">SAMN05444277_109117</name>
</gene>
<dbReference type="Proteomes" id="UP000199031">
    <property type="component" value="Unassembled WGS sequence"/>
</dbReference>
<keyword evidence="9 11" id="KW-0472">Membrane</keyword>
<evidence type="ECO:0000256" key="11">
    <source>
        <dbReference type="PROSITE-ProRule" id="PRU01360"/>
    </source>
</evidence>
<evidence type="ECO:0000256" key="8">
    <source>
        <dbReference type="ARBA" id="ARBA00023065"/>
    </source>
</evidence>
<dbReference type="EMBL" id="FOXQ01000009">
    <property type="protein sequence ID" value="SFQ34319.1"/>
    <property type="molecule type" value="Genomic_DNA"/>
</dbReference>
<keyword evidence="5 11" id="KW-0812">Transmembrane</keyword>
<dbReference type="SUPFAM" id="SSF56935">
    <property type="entry name" value="Porins"/>
    <property type="match status" value="1"/>
</dbReference>
<proteinExistence type="inferred from homology"/>
<name>A0A1I5XQU4_9BACT</name>
<dbReference type="Gene3D" id="2.60.40.1120">
    <property type="entry name" value="Carboxypeptidase-like, regulatory domain"/>
    <property type="match status" value="1"/>
</dbReference>
<dbReference type="PROSITE" id="PS52016">
    <property type="entry name" value="TONB_DEPENDENT_REC_3"/>
    <property type="match status" value="1"/>
</dbReference>
<evidence type="ECO:0000313" key="15">
    <source>
        <dbReference type="EMBL" id="SFQ34319.1"/>
    </source>
</evidence>
<dbReference type="InterPro" id="IPR008969">
    <property type="entry name" value="CarboxyPept-like_regulatory"/>
</dbReference>
<evidence type="ECO:0000256" key="2">
    <source>
        <dbReference type="ARBA" id="ARBA00022448"/>
    </source>
</evidence>
<evidence type="ECO:0000256" key="10">
    <source>
        <dbReference type="ARBA" id="ARBA00023237"/>
    </source>
</evidence>
<evidence type="ECO:0000256" key="1">
    <source>
        <dbReference type="ARBA" id="ARBA00004571"/>
    </source>
</evidence>
<comment type="subcellular location">
    <subcellularLocation>
        <location evidence="1 11">Cell outer membrane</location>
        <topology evidence="1 11">Multi-pass membrane protein</topology>
    </subcellularLocation>
</comment>
<dbReference type="InterPro" id="IPR012910">
    <property type="entry name" value="Plug_dom"/>
</dbReference>
<dbReference type="GO" id="GO:0015344">
    <property type="term" value="F:siderophore uptake transmembrane transporter activity"/>
    <property type="evidence" value="ECO:0007669"/>
    <property type="project" value="TreeGrafter"/>
</dbReference>
<organism evidence="15 16">
    <name type="scientific">Parafilimonas terrae</name>
    <dbReference type="NCBI Taxonomy" id="1465490"/>
    <lineage>
        <taxon>Bacteria</taxon>
        <taxon>Pseudomonadati</taxon>
        <taxon>Bacteroidota</taxon>
        <taxon>Chitinophagia</taxon>
        <taxon>Chitinophagales</taxon>
        <taxon>Chitinophagaceae</taxon>
        <taxon>Parafilimonas</taxon>
    </lineage>
</organism>
<evidence type="ECO:0000256" key="3">
    <source>
        <dbReference type="ARBA" id="ARBA00022452"/>
    </source>
</evidence>
<evidence type="ECO:0000256" key="7">
    <source>
        <dbReference type="ARBA" id="ARBA00023004"/>
    </source>
</evidence>